<keyword evidence="6" id="KW-0479">Metal-binding</keyword>
<dbReference type="GO" id="GO:0051536">
    <property type="term" value="F:iron-sulfur cluster binding"/>
    <property type="evidence" value="ECO:0007669"/>
    <property type="project" value="UniProtKB-KW"/>
</dbReference>
<organism evidence="11">
    <name type="scientific">freshwater metagenome</name>
    <dbReference type="NCBI Taxonomy" id="449393"/>
    <lineage>
        <taxon>unclassified sequences</taxon>
        <taxon>metagenomes</taxon>
        <taxon>ecological metagenomes</taxon>
    </lineage>
</organism>
<dbReference type="InterPro" id="IPR036188">
    <property type="entry name" value="FAD/NAD-bd_sf"/>
</dbReference>
<dbReference type="InterPro" id="IPR013785">
    <property type="entry name" value="Aldolase_TIM"/>
</dbReference>
<comment type="similarity">
    <text evidence="3">In the N-terminal section; belongs to the NADH:flavin oxidoreductase/NADH oxidase family.</text>
</comment>
<dbReference type="Gene3D" id="3.40.50.720">
    <property type="entry name" value="NAD(P)-binding Rossmann-like Domain"/>
    <property type="match status" value="1"/>
</dbReference>
<dbReference type="GO" id="GO:0010181">
    <property type="term" value="F:FMN binding"/>
    <property type="evidence" value="ECO:0007669"/>
    <property type="project" value="InterPro"/>
</dbReference>
<name>A0A6J7IEM8_9ZZZZ</name>
<dbReference type="Gene3D" id="3.20.20.70">
    <property type="entry name" value="Aldolase class I"/>
    <property type="match status" value="1"/>
</dbReference>
<dbReference type="CDD" id="cd02803">
    <property type="entry name" value="OYE_like_FMN_family"/>
    <property type="match status" value="1"/>
</dbReference>
<comment type="cofactor">
    <cofactor evidence="1">
        <name>FMN</name>
        <dbReference type="ChEBI" id="CHEBI:58210"/>
    </cofactor>
</comment>
<dbReference type="InterPro" id="IPR001155">
    <property type="entry name" value="OxRdtase_FMN_N"/>
</dbReference>
<evidence type="ECO:0000256" key="9">
    <source>
        <dbReference type="ARBA" id="ARBA00023014"/>
    </source>
</evidence>
<evidence type="ECO:0000313" key="11">
    <source>
        <dbReference type="EMBL" id="CAB4929036.1"/>
    </source>
</evidence>
<evidence type="ECO:0000256" key="5">
    <source>
        <dbReference type="ARBA" id="ARBA00022643"/>
    </source>
</evidence>
<evidence type="ECO:0000256" key="4">
    <source>
        <dbReference type="ARBA" id="ARBA00022630"/>
    </source>
</evidence>
<dbReference type="PANTHER" id="PTHR42917:SF2">
    <property type="entry name" value="2,4-DIENOYL-COA REDUCTASE [(2E)-ENOYL-COA-PRODUCING]"/>
    <property type="match status" value="1"/>
</dbReference>
<dbReference type="SUPFAM" id="SSF51395">
    <property type="entry name" value="FMN-linked oxidoreductases"/>
    <property type="match status" value="1"/>
</dbReference>
<dbReference type="GO" id="GO:0016491">
    <property type="term" value="F:oxidoreductase activity"/>
    <property type="evidence" value="ECO:0007669"/>
    <property type="project" value="UniProtKB-KW"/>
</dbReference>
<evidence type="ECO:0000256" key="7">
    <source>
        <dbReference type="ARBA" id="ARBA00023002"/>
    </source>
</evidence>
<comment type="cofactor">
    <cofactor evidence="2">
        <name>[4Fe-4S] cluster</name>
        <dbReference type="ChEBI" id="CHEBI:49883"/>
    </cofactor>
</comment>
<dbReference type="AlphaFoldDB" id="A0A6J7IEM8"/>
<dbReference type="Gene3D" id="3.50.50.60">
    <property type="entry name" value="FAD/NAD(P)-binding domain"/>
    <property type="match status" value="1"/>
</dbReference>
<accession>A0A6J7IEM8</accession>
<dbReference type="SUPFAM" id="SSF51905">
    <property type="entry name" value="FAD/NAD(P)-binding domain"/>
    <property type="match status" value="1"/>
</dbReference>
<keyword evidence="8" id="KW-0408">Iron</keyword>
<dbReference type="EMBL" id="CAFBMX010000004">
    <property type="protein sequence ID" value="CAB4929036.1"/>
    <property type="molecule type" value="Genomic_DNA"/>
</dbReference>
<dbReference type="Pfam" id="PF13450">
    <property type="entry name" value="NAD_binding_8"/>
    <property type="match status" value="1"/>
</dbReference>
<evidence type="ECO:0000256" key="1">
    <source>
        <dbReference type="ARBA" id="ARBA00001917"/>
    </source>
</evidence>
<keyword evidence="4" id="KW-0285">Flavoprotein</keyword>
<dbReference type="Pfam" id="PF00724">
    <property type="entry name" value="Oxidored_FMN"/>
    <property type="match status" value="1"/>
</dbReference>
<keyword evidence="7" id="KW-0560">Oxidoreductase</keyword>
<evidence type="ECO:0000256" key="2">
    <source>
        <dbReference type="ARBA" id="ARBA00001966"/>
    </source>
</evidence>
<evidence type="ECO:0000256" key="3">
    <source>
        <dbReference type="ARBA" id="ARBA00011048"/>
    </source>
</evidence>
<evidence type="ECO:0000259" key="10">
    <source>
        <dbReference type="Pfam" id="PF00724"/>
    </source>
</evidence>
<evidence type="ECO:0000256" key="6">
    <source>
        <dbReference type="ARBA" id="ARBA00022723"/>
    </source>
</evidence>
<gene>
    <name evidence="11" type="ORF">UFOPK3674_01042</name>
</gene>
<dbReference type="InterPro" id="IPR051793">
    <property type="entry name" value="NADH:flavin_oxidoreductase"/>
</dbReference>
<reference evidence="11" key="1">
    <citation type="submission" date="2020-05" db="EMBL/GenBank/DDBJ databases">
        <authorList>
            <person name="Chiriac C."/>
            <person name="Salcher M."/>
            <person name="Ghai R."/>
            <person name="Kavagutti S V."/>
        </authorList>
    </citation>
    <scope>NUCLEOTIDE SEQUENCE</scope>
</reference>
<dbReference type="SUPFAM" id="SSF51971">
    <property type="entry name" value="Nucleotide-binding domain"/>
    <property type="match status" value="1"/>
</dbReference>
<dbReference type="PANTHER" id="PTHR42917">
    <property type="entry name" value="2,4-DIENOYL-COA REDUCTASE"/>
    <property type="match status" value="1"/>
</dbReference>
<keyword evidence="5" id="KW-0288">FMN</keyword>
<evidence type="ECO:0000256" key="8">
    <source>
        <dbReference type="ARBA" id="ARBA00023004"/>
    </source>
</evidence>
<sequence>MSPENLDPLWEPLKIGGIEVPNRIFVSAHMMAFGDEPIVHDRYINYYEERARGGVGLLITGAEGTGPKGWHAPHFQAWREDASPRYQALANAVHQHGTKIFTQLWNPGLQDHGMMDLDNHHPTYGPSGVQSPFYGRIAKAMETEDIQEFINDFARCAELAQANGIDGVEVAGGHGYLINAFLSPFNNRREDEYGGSPENRARFAIEIGQEIRRRCGDDFPIMFRMIFEEFVGPAGANPQDSAELLKALHAAGVYDAFNISGGTYHSMWSTIMPASAPLDTPYVDDAALAKATIGAEVPVAVACKIYELETAAEVITSGKADLVAMTRAHLADPHLIKKAREGRRAEVRRCVGMNQGCVHRQFIGAGSSCTVNPVVGREGRWGSTKLGSAGTQRRVLVVGGGPGGMKFAEIAAGQGHDVTIWEKGDKLGGKLHHAAQMPGRQRWADLVTDLSAAVERAGVTVQFGTEATADNIREFGADMTVIATGGHFDHSTFSVLRPDRNAIPGADPAKILDPVQVLEHPELVGDNVVIIDDFNEPPSYGTALNLASQGKKVTRVTMNPGTLAAGYNVYDGYGGVYASLGQSGVVHHTETTVNEITDEGVSITQIWTHETQTVPADTVIVTMLRKPNDELYFELKNAGIPVRRIGDAVAPRRVDEAIYEGFELGLGLEAAIAESKPLAGVN</sequence>
<dbReference type="GO" id="GO:0046872">
    <property type="term" value="F:metal ion binding"/>
    <property type="evidence" value="ECO:0007669"/>
    <property type="project" value="UniProtKB-KW"/>
</dbReference>
<protein>
    <submittedName>
        <fullName evidence="11">Unannotated protein</fullName>
    </submittedName>
</protein>
<keyword evidence="9" id="KW-0411">Iron-sulfur</keyword>
<proteinExistence type="inferred from homology"/>
<feature type="domain" description="NADH:flavin oxidoreductase/NADH oxidase N-terminal" evidence="10">
    <location>
        <begin position="9"/>
        <end position="345"/>
    </location>
</feature>